<accession>A0AA88MRM1</accession>
<evidence type="ECO:0000259" key="5">
    <source>
        <dbReference type="SMART" id="SM00409"/>
    </source>
</evidence>
<keyword evidence="3 4" id="KW-0472">Membrane</keyword>
<dbReference type="InterPro" id="IPR036179">
    <property type="entry name" value="Ig-like_dom_sf"/>
</dbReference>
<reference evidence="6" key="1">
    <citation type="submission" date="2023-08" db="EMBL/GenBank/DDBJ databases">
        <title>Pelteobagrus vachellii genome.</title>
        <authorList>
            <person name="Liu H."/>
        </authorList>
    </citation>
    <scope>NUCLEOTIDE SEQUENCE</scope>
    <source>
        <strain evidence="6">PRFRI_2022a</strain>
        <tissue evidence="6">Muscle</tissue>
    </source>
</reference>
<keyword evidence="7" id="KW-1185">Reference proteome</keyword>
<sequence>MYRYIEHSGKVRKNSGDVKKPMQTYLRTLSFFQVLICVTMKSKAESVFTGTEGGSVEISCKYEDGYQYTPLYFCRDPCTYSDVLIKTKKADKVFSKGRYTAINIVSVQSFSVTISHLRLKDSGVYYCGVNRWGYDKLSKVKITVSKVPVSTHAPVSTQNQRSEVTEFPCATTITTASAACSTLYEQTSSTTQFEPSVSSHGPLLAVCGGVLGLILCCVLVTFLILYRKEDIFHVYDEMLAVYSLAGPARGAESSATYSTIQLPAPADNDFNPYSFVAPH</sequence>
<dbReference type="EMBL" id="JAVHJS010000012">
    <property type="protein sequence ID" value="KAK2841206.1"/>
    <property type="molecule type" value="Genomic_DNA"/>
</dbReference>
<dbReference type="Pfam" id="PF07686">
    <property type="entry name" value="V-set"/>
    <property type="match status" value="1"/>
</dbReference>
<dbReference type="InterPro" id="IPR013783">
    <property type="entry name" value="Ig-like_fold"/>
</dbReference>
<dbReference type="AlphaFoldDB" id="A0AA88MRM1"/>
<dbReference type="PANTHER" id="PTHR11860">
    <property type="entry name" value="POLYMERIC-IMMUNOGLOBULIN RECEPTOR"/>
    <property type="match status" value="1"/>
</dbReference>
<evidence type="ECO:0000256" key="3">
    <source>
        <dbReference type="ARBA" id="ARBA00023136"/>
    </source>
</evidence>
<dbReference type="InterPro" id="IPR013106">
    <property type="entry name" value="Ig_V-set"/>
</dbReference>
<evidence type="ECO:0000256" key="1">
    <source>
        <dbReference type="ARBA" id="ARBA00004370"/>
    </source>
</evidence>
<proteinExistence type="predicted"/>
<dbReference type="PANTHER" id="PTHR11860:SF118">
    <property type="entry name" value="CMRF35-LIKE MOLECULE 3-RELATED"/>
    <property type="match status" value="1"/>
</dbReference>
<name>A0AA88MRM1_TACVA</name>
<evidence type="ECO:0000313" key="6">
    <source>
        <dbReference type="EMBL" id="KAK2841206.1"/>
    </source>
</evidence>
<keyword evidence="2 4" id="KW-0812">Transmembrane</keyword>
<comment type="caution">
    <text evidence="6">The sequence shown here is derived from an EMBL/GenBank/DDBJ whole genome shotgun (WGS) entry which is preliminary data.</text>
</comment>
<evidence type="ECO:0000256" key="2">
    <source>
        <dbReference type="ARBA" id="ARBA00022692"/>
    </source>
</evidence>
<dbReference type="SUPFAM" id="SSF48726">
    <property type="entry name" value="Immunoglobulin"/>
    <property type="match status" value="1"/>
</dbReference>
<dbReference type="GO" id="GO:0004888">
    <property type="term" value="F:transmembrane signaling receptor activity"/>
    <property type="evidence" value="ECO:0007669"/>
    <property type="project" value="TreeGrafter"/>
</dbReference>
<dbReference type="GO" id="GO:0005886">
    <property type="term" value="C:plasma membrane"/>
    <property type="evidence" value="ECO:0007669"/>
    <property type="project" value="TreeGrafter"/>
</dbReference>
<feature type="transmembrane region" description="Helical" evidence="4">
    <location>
        <begin position="203"/>
        <end position="226"/>
    </location>
</feature>
<evidence type="ECO:0000256" key="4">
    <source>
        <dbReference type="SAM" id="Phobius"/>
    </source>
</evidence>
<evidence type="ECO:0000313" key="7">
    <source>
        <dbReference type="Proteomes" id="UP001187315"/>
    </source>
</evidence>
<organism evidence="6 7">
    <name type="scientific">Tachysurus vachellii</name>
    <name type="common">Darkbarbel catfish</name>
    <name type="synonym">Pelteobagrus vachellii</name>
    <dbReference type="NCBI Taxonomy" id="175792"/>
    <lineage>
        <taxon>Eukaryota</taxon>
        <taxon>Metazoa</taxon>
        <taxon>Chordata</taxon>
        <taxon>Craniata</taxon>
        <taxon>Vertebrata</taxon>
        <taxon>Euteleostomi</taxon>
        <taxon>Actinopterygii</taxon>
        <taxon>Neopterygii</taxon>
        <taxon>Teleostei</taxon>
        <taxon>Ostariophysi</taxon>
        <taxon>Siluriformes</taxon>
        <taxon>Bagridae</taxon>
        <taxon>Tachysurus</taxon>
    </lineage>
</organism>
<keyword evidence="4" id="KW-1133">Transmembrane helix</keyword>
<dbReference type="SMART" id="SM00409">
    <property type="entry name" value="IG"/>
    <property type="match status" value="1"/>
</dbReference>
<dbReference type="Gene3D" id="2.60.40.10">
    <property type="entry name" value="Immunoglobulins"/>
    <property type="match status" value="1"/>
</dbReference>
<dbReference type="InterPro" id="IPR050671">
    <property type="entry name" value="CD300_family_receptors"/>
</dbReference>
<feature type="domain" description="Immunoglobulin" evidence="5">
    <location>
        <begin position="45"/>
        <end position="145"/>
    </location>
</feature>
<comment type="subcellular location">
    <subcellularLocation>
        <location evidence="1">Membrane</location>
    </subcellularLocation>
</comment>
<gene>
    <name evidence="6" type="ORF">Q7C36_012785</name>
</gene>
<dbReference type="InterPro" id="IPR003599">
    <property type="entry name" value="Ig_sub"/>
</dbReference>
<protein>
    <recommendedName>
        <fullName evidence="5">Immunoglobulin domain-containing protein</fullName>
    </recommendedName>
</protein>
<dbReference type="Proteomes" id="UP001187315">
    <property type="component" value="Unassembled WGS sequence"/>
</dbReference>